<feature type="domain" description="Major facilitator superfamily (MFS) profile" evidence="7">
    <location>
        <begin position="44"/>
        <end position="435"/>
    </location>
</feature>
<dbReference type="CDD" id="cd06173">
    <property type="entry name" value="MFS_MefA_like"/>
    <property type="match status" value="1"/>
</dbReference>
<evidence type="ECO:0000256" key="5">
    <source>
        <dbReference type="ARBA" id="ARBA00023136"/>
    </source>
</evidence>
<feature type="transmembrane region" description="Helical" evidence="6">
    <location>
        <begin position="347"/>
        <end position="371"/>
    </location>
</feature>
<dbReference type="GO" id="GO:0022857">
    <property type="term" value="F:transmembrane transporter activity"/>
    <property type="evidence" value="ECO:0007669"/>
    <property type="project" value="InterPro"/>
</dbReference>
<dbReference type="GO" id="GO:0005886">
    <property type="term" value="C:plasma membrane"/>
    <property type="evidence" value="ECO:0007669"/>
    <property type="project" value="UniProtKB-SubCell"/>
</dbReference>
<evidence type="ECO:0000313" key="9">
    <source>
        <dbReference type="Proteomes" id="UP000526734"/>
    </source>
</evidence>
<name>A0A7W3VXC3_9PSEU</name>
<feature type="transmembrane region" description="Helical" evidence="6">
    <location>
        <begin position="113"/>
        <end position="131"/>
    </location>
</feature>
<sequence>MLGRSWYLQPRSSTLWAAAGLPVAHVRQWGRFVVTPSSSTAEKTVLPRIFYVWLGGALVSQLGDAALYFALGWAASAHGGLAAGWVLSAVALPRTILLLFGGAVGDRLGARQVMIVGDAVMLVVAVTLAVVSGAAGAPLAILVIAALIVGTNDAFYLPSSGSMPRRLVEPELLPRAVALRQSGTQVISLVGAPVGGALVAFAGLSAAAWADAITFAVVLVVLVMVRPPFTPPSPAQRKHILREVWEGIQVAGRTSGLGPVLLLVAGAAGFVLPFVSLLIPLLAREHGWGSTGAGFVVGAQSMGTIVATLIISRRGILARPGVVAALALAVVAVGELAVGLAPALPMAITGAIGVGAASGMFVSHLSPLLLSAAPDTHLARVQAILSVMQSVTLLATNNIIGSVAHALGPQAGTLVCTAALLICAAAGLFSRPIRRISRPAGRVVRS</sequence>
<dbReference type="InterPro" id="IPR011701">
    <property type="entry name" value="MFS"/>
</dbReference>
<evidence type="ECO:0000256" key="4">
    <source>
        <dbReference type="ARBA" id="ARBA00022989"/>
    </source>
</evidence>
<dbReference type="InterPro" id="IPR036259">
    <property type="entry name" value="MFS_trans_sf"/>
</dbReference>
<evidence type="ECO:0000256" key="6">
    <source>
        <dbReference type="SAM" id="Phobius"/>
    </source>
</evidence>
<keyword evidence="2" id="KW-1003">Cell membrane</keyword>
<feature type="transmembrane region" description="Helical" evidence="6">
    <location>
        <begin position="288"/>
        <end position="310"/>
    </location>
</feature>
<dbReference type="Proteomes" id="UP000526734">
    <property type="component" value="Unassembled WGS sequence"/>
</dbReference>
<organism evidence="8 9">
    <name type="scientific">Amycolatopsis dendrobii</name>
    <dbReference type="NCBI Taxonomy" id="2760662"/>
    <lineage>
        <taxon>Bacteria</taxon>
        <taxon>Bacillati</taxon>
        <taxon>Actinomycetota</taxon>
        <taxon>Actinomycetes</taxon>
        <taxon>Pseudonocardiales</taxon>
        <taxon>Pseudonocardiaceae</taxon>
        <taxon>Amycolatopsis</taxon>
    </lineage>
</organism>
<protein>
    <submittedName>
        <fullName evidence="8">MFS transporter</fullName>
    </submittedName>
</protein>
<feature type="transmembrane region" description="Helical" evidence="6">
    <location>
        <begin position="137"/>
        <end position="157"/>
    </location>
</feature>
<feature type="transmembrane region" description="Helical" evidence="6">
    <location>
        <begin position="260"/>
        <end position="282"/>
    </location>
</feature>
<keyword evidence="4 6" id="KW-1133">Transmembrane helix</keyword>
<feature type="transmembrane region" description="Helical" evidence="6">
    <location>
        <begin position="186"/>
        <end position="206"/>
    </location>
</feature>
<evidence type="ECO:0000259" key="7">
    <source>
        <dbReference type="PROSITE" id="PS50850"/>
    </source>
</evidence>
<dbReference type="Gene3D" id="1.20.1250.20">
    <property type="entry name" value="MFS general substrate transporter like domains"/>
    <property type="match status" value="1"/>
</dbReference>
<feature type="transmembrane region" description="Helical" evidence="6">
    <location>
        <begin position="322"/>
        <end position="341"/>
    </location>
</feature>
<dbReference type="SUPFAM" id="SSF103473">
    <property type="entry name" value="MFS general substrate transporter"/>
    <property type="match status" value="1"/>
</dbReference>
<feature type="transmembrane region" description="Helical" evidence="6">
    <location>
        <begin position="212"/>
        <end position="229"/>
    </location>
</feature>
<gene>
    <name evidence="8" type="ORF">H4281_15155</name>
</gene>
<feature type="transmembrane region" description="Helical" evidence="6">
    <location>
        <begin position="383"/>
        <end position="404"/>
    </location>
</feature>
<dbReference type="EMBL" id="JACGZW010000004">
    <property type="protein sequence ID" value="MBB1154477.1"/>
    <property type="molecule type" value="Genomic_DNA"/>
</dbReference>
<dbReference type="Pfam" id="PF07690">
    <property type="entry name" value="MFS_1"/>
    <property type="match status" value="1"/>
</dbReference>
<dbReference type="AlphaFoldDB" id="A0A7W3VXC3"/>
<keyword evidence="9" id="KW-1185">Reference proteome</keyword>
<feature type="transmembrane region" description="Helical" evidence="6">
    <location>
        <begin position="410"/>
        <end position="429"/>
    </location>
</feature>
<proteinExistence type="predicted"/>
<keyword evidence="3 6" id="KW-0812">Transmembrane</keyword>
<evidence type="ECO:0000256" key="1">
    <source>
        <dbReference type="ARBA" id="ARBA00004651"/>
    </source>
</evidence>
<comment type="caution">
    <text evidence="8">The sequence shown here is derived from an EMBL/GenBank/DDBJ whole genome shotgun (WGS) entry which is preliminary data.</text>
</comment>
<dbReference type="PANTHER" id="PTHR23513:SF17">
    <property type="entry name" value="MEMBRANE PROTEIN"/>
    <property type="match status" value="1"/>
</dbReference>
<evidence type="ECO:0000256" key="2">
    <source>
        <dbReference type="ARBA" id="ARBA00022475"/>
    </source>
</evidence>
<reference evidence="8 9" key="1">
    <citation type="submission" date="2020-08" db="EMBL/GenBank/DDBJ databases">
        <title>Amycolatopsis sp. nov. DR6-1 isolated from Dendrobium heterocarpum.</title>
        <authorList>
            <person name="Tedsree N."/>
            <person name="Kuncharoen N."/>
            <person name="Likhitwitayawuid K."/>
            <person name="Tanasupawat S."/>
        </authorList>
    </citation>
    <scope>NUCLEOTIDE SEQUENCE [LARGE SCALE GENOMIC DNA]</scope>
    <source>
        <strain evidence="8 9">DR6-1</strain>
    </source>
</reference>
<comment type="subcellular location">
    <subcellularLocation>
        <location evidence="1">Cell membrane</location>
        <topology evidence="1">Multi-pass membrane protein</topology>
    </subcellularLocation>
</comment>
<dbReference type="PANTHER" id="PTHR23513">
    <property type="entry name" value="INTEGRAL MEMBRANE EFFLUX PROTEIN-RELATED"/>
    <property type="match status" value="1"/>
</dbReference>
<accession>A0A7W3VXC3</accession>
<feature type="transmembrane region" description="Helical" evidence="6">
    <location>
        <begin position="49"/>
        <end position="70"/>
    </location>
</feature>
<dbReference type="PROSITE" id="PS50850">
    <property type="entry name" value="MFS"/>
    <property type="match status" value="1"/>
</dbReference>
<dbReference type="InterPro" id="IPR020846">
    <property type="entry name" value="MFS_dom"/>
</dbReference>
<feature type="transmembrane region" description="Helical" evidence="6">
    <location>
        <begin position="82"/>
        <end position="101"/>
    </location>
</feature>
<evidence type="ECO:0000256" key="3">
    <source>
        <dbReference type="ARBA" id="ARBA00022692"/>
    </source>
</evidence>
<keyword evidence="5 6" id="KW-0472">Membrane</keyword>
<evidence type="ECO:0000313" key="8">
    <source>
        <dbReference type="EMBL" id="MBB1154477.1"/>
    </source>
</evidence>